<reference evidence="1 2" key="1">
    <citation type="submission" date="2024-03" db="EMBL/GenBank/DDBJ databases">
        <title>Screening, Identification and Application of a Plant Lactobacillus Strain.</title>
        <authorList>
            <person name="Li Y.L."/>
        </authorList>
    </citation>
    <scope>NUCLEOTIDE SEQUENCE [LARGE SCALE GENOMIC DNA]</scope>
    <source>
        <strain evidence="1 2">JDB</strain>
    </source>
</reference>
<comment type="caution">
    <text evidence="1">The sequence shown here is derived from an EMBL/GenBank/DDBJ whole genome shotgun (WGS) entry which is preliminary data.</text>
</comment>
<dbReference type="InterPro" id="IPR023346">
    <property type="entry name" value="Lysozyme-like_dom_sf"/>
</dbReference>
<sequence>MRERVWSLDVNGQPYISPQYGRRQFRVQFNIDIAPRNVISFADIRLFNMNKGSSIAQRSSVVLRAGYNDDVDAVFTGFVTNVLREREPGAPEIITRLICRSGQPVVDRSSVQLSFGVGARVEEVLRGLAAAWPLPIDIDNAQFSDDLPLSSGLVVDGDIPSAMNELAYAYKFQWLQDRGRIIVTKPGLTRTTSIVRVDQFNGMIGIPEVSRGPDGLGVFVSVQLNPSLRANGRIDVESEFATFNTGNLFISEMSGDASANGEYNVFAMKHTGDSHSDLWRTEIDGLRAGTAPSAAQSSTLQNGKLIWGARVDQVFRVKVREISNRLSLDPNWLMAVMGFETGYTFSPAARNPGSSATGLIQFIESSAREVGTSTAQLARMTAVRQLDYVEAYFQQYAARIRNLGDAYMAVLWPVAIGRPDSYVMWSRDSGPYQREYAQNSGLDVNRNGFITRGEAVASVNTSYMRGQQFVR</sequence>
<dbReference type="Proteomes" id="UP001386972">
    <property type="component" value="Unassembled WGS sequence"/>
</dbReference>
<dbReference type="Gene3D" id="1.10.530.10">
    <property type="match status" value="1"/>
</dbReference>
<organism evidence="1 2">
    <name type="scientific">Pseudomonas shirazensis</name>
    <dbReference type="NCBI Taxonomy" id="2745494"/>
    <lineage>
        <taxon>Bacteria</taxon>
        <taxon>Pseudomonadati</taxon>
        <taxon>Pseudomonadota</taxon>
        <taxon>Gammaproteobacteria</taxon>
        <taxon>Pseudomonadales</taxon>
        <taxon>Pseudomonadaceae</taxon>
        <taxon>Pseudomonas</taxon>
    </lineage>
</organism>
<dbReference type="Pfam" id="PF22759">
    <property type="entry name" value="E217_GP41"/>
    <property type="match status" value="1"/>
</dbReference>
<name>A0ABU8ZUK2_9PSED</name>
<accession>A0ABU8ZUK2</accession>
<protein>
    <recommendedName>
        <fullName evidence="3">Transglycosylase SLT domain-containing protein</fullName>
    </recommendedName>
</protein>
<evidence type="ECO:0000313" key="2">
    <source>
        <dbReference type="Proteomes" id="UP001386972"/>
    </source>
</evidence>
<dbReference type="RefSeq" id="WP_340609748.1">
    <property type="nucleotide sequence ID" value="NZ_JBBNAW010000001.1"/>
</dbReference>
<gene>
    <name evidence="1" type="ORF">WLF18_01025</name>
</gene>
<evidence type="ECO:0008006" key="3">
    <source>
        <dbReference type="Google" id="ProtNLM"/>
    </source>
</evidence>
<dbReference type="SUPFAM" id="SSF53955">
    <property type="entry name" value="Lysozyme-like"/>
    <property type="match status" value="1"/>
</dbReference>
<dbReference type="EMBL" id="JBBNAW010000001">
    <property type="protein sequence ID" value="MEK2607689.1"/>
    <property type="molecule type" value="Genomic_DNA"/>
</dbReference>
<proteinExistence type="predicted"/>
<evidence type="ECO:0000313" key="1">
    <source>
        <dbReference type="EMBL" id="MEK2607689.1"/>
    </source>
</evidence>
<dbReference type="InterPro" id="IPR054496">
    <property type="entry name" value="E217_GP41"/>
</dbReference>
<keyword evidence="2" id="KW-1185">Reference proteome</keyword>